<dbReference type="SMART" id="SM00129">
    <property type="entry name" value="KISc"/>
    <property type="match status" value="1"/>
</dbReference>
<dbReference type="PANTHER" id="PTHR47968:SF13">
    <property type="entry name" value="KINESIN-LIKE PROTEIN KIF19 ISOFORM X1"/>
    <property type="match status" value="1"/>
</dbReference>
<dbReference type="CDD" id="cd01370">
    <property type="entry name" value="KISc_KIP3_like"/>
    <property type="match status" value="1"/>
</dbReference>
<keyword evidence="3 6" id="KW-0067">ATP-binding</keyword>
<keyword evidence="1 7" id="KW-0493">Microtubule</keyword>
<feature type="compositionally biased region" description="Basic and acidic residues" evidence="8">
    <location>
        <begin position="819"/>
        <end position="830"/>
    </location>
</feature>
<keyword evidence="5 6" id="KW-0505">Motor protein</keyword>
<dbReference type="Pfam" id="PF00225">
    <property type="entry name" value="Kinesin"/>
    <property type="match status" value="1"/>
</dbReference>
<dbReference type="RefSeq" id="XP_070886991.1">
    <property type="nucleotide sequence ID" value="XM_071035370.1"/>
</dbReference>
<dbReference type="GO" id="GO:0016787">
    <property type="term" value="F:hydrolase activity"/>
    <property type="evidence" value="ECO:0007669"/>
    <property type="project" value="UniProtKB-KW"/>
</dbReference>
<feature type="compositionally biased region" description="Polar residues" evidence="8">
    <location>
        <begin position="906"/>
        <end position="919"/>
    </location>
</feature>
<dbReference type="PROSITE" id="PS00411">
    <property type="entry name" value="KINESIN_MOTOR_1"/>
    <property type="match status" value="1"/>
</dbReference>
<dbReference type="PROSITE" id="PS50067">
    <property type="entry name" value="KINESIN_MOTOR_2"/>
    <property type="match status" value="1"/>
</dbReference>
<dbReference type="Gene3D" id="3.40.850.10">
    <property type="entry name" value="Kinesin motor domain"/>
    <property type="match status" value="1"/>
</dbReference>
<dbReference type="GeneID" id="98150442"/>
<evidence type="ECO:0000313" key="10">
    <source>
        <dbReference type="EMBL" id="KAL2868012.1"/>
    </source>
</evidence>
<keyword evidence="11" id="KW-1185">Reference proteome</keyword>
<comment type="caution">
    <text evidence="10">The sequence shown here is derived from an EMBL/GenBank/DDBJ whole genome shotgun (WGS) entry which is preliminary data.</text>
</comment>
<feature type="domain" description="Kinesin motor" evidence="9">
    <location>
        <begin position="9"/>
        <end position="379"/>
    </location>
</feature>
<name>A0ABR4LU02_9EURO</name>
<feature type="compositionally biased region" description="Basic residues" evidence="8">
    <location>
        <begin position="707"/>
        <end position="716"/>
    </location>
</feature>
<evidence type="ECO:0000259" key="9">
    <source>
        <dbReference type="PROSITE" id="PS50067"/>
    </source>
</evidence>
<protein>
    <recommendedName>
        <fullName evidence="7">Kinesin-like protein</fullName>
    </recommendedName>
</protein>
<dbReference type="Proteomes" id="UP001610432">
    <property type="component" value="Unassembled WGS sequence"/>
</dbReference>
<feature type="region of interest" description="Disordered" evidence="8">
    <location>
        <begin position="892"/>
        <end position="919"/>
    </location>
</feature>
<feature type="region of interest" description="Disordered" evidence="8">
    <location>
        <begin position="664"/>
        <end position="868"/>
    </location>
</feature>
<gene>
    <name evidence="10" type="ORF">BJX67DRAFT_74007</name>
</gene>
<dbReference type="InterPro" id="IPR027640">
    <property type="entry name" value="Kinesin-like_fam"/>
</dbReference>
<proteinExistence type="inferred from homology"/>
<dbReference type="PANTHER" id="PTHR47968">
    <property type="entry name" value="CENTROMERE PROTEIN E"/>
    <property type="match status" value="1"/>
</dbReference>
<feature type="compositionally biased region" description="Polar residues" evidence="8">
    <location>
        <begin position="725"/>
        <end position="734"/>
    </location>
</feature>
<sequence>MSTASDSSSISVAVRVRPFTIREAAQLSKCDDGPLFLGDGSLAGAPAPKLNQKGLRSIVKVIDDRCLVFDPPEDNPVHKFSKSVVPQGKRVKDQTFAFDKIFDQNASQGEVYEATTRSLLDSVLDGYNATVFAYGATGCGKTHTITGTPQQPGIIFLTMQELFERIEERSGEKQTELSLSFLEIYNETIRDLLVPGGSKSGLTLREDTNRSVSVAGLSSHNPKSVQEVMDMIMRGNECRTMSPTEANATSSRSHAVLQINIAQKDRNADIHEPHTMATFSIIDLAGSERASATKNRGERLFEGANINKSLLALGSCINALCDPRKRNHVPYRNSKLTRLLKFSLGGNCKTVMIVCVSPSSQHFDETQNTLRYANRAKNIQTKVTRNVFNVNRHVKDFLVKIDEQMALINELKAQQKESEKVAFAKFKKQTEKKDVAVREALARIRNAYDHSLPERQERTNSMIKLKQISRRIGLLSSWIAAFDNCCATYEDEQPLLNLQAVRKTAQGILLELEGSRQHYHQRLSKSVWDRAMNSAVENAISQLQEFEISDSSDFANLRREAELLRANTEREALSAVAEQDKAGDAATVQLLLQAHFETASTIEKMMTLTQDEAVETGRRILLNMLDSCCTVASNVVKPDGGLPTFSPSKATPLKQKKRLSFAVVPPGKGFNAPTLNPMAPPSPTRGSPRRRKIGTGRKSVSFSPKKAPTKPPKRSVRWKDDEQDGTLTEIQKTPQKAEATPTLQENSPYEPAVPRASPIPRGIPVPTRNISPSGGSSPIPTPSDQPLNIPKNNRFKTGFLSKKAGGSPVSAPLTSSLQHSDRSSPLRDIENSSFLNRASVERPSKIAVRTPSGNYSSSPASGDMGEWKASKDDARRISSAMRRISIGSIGPSASATAVRAHRRRSPTSATYGSSPPENTMFTAQARRMARGDKELESKPAVLGPRNIPIMKNTSQRRTTFGGDIRPRDFSLTSRDAVRLSAIGGL</sequence>
<organism evidence="10 11">
    <name type="scientific">Aspergillus lucknowensis</name>
    <dbReference type="NCBI Taxonomy" id="176173"/>
    <lineage>
        <taxon>Eukaryota</taxon>
        <taxon>Fungi</taxon>
        <taxon>Dikarya</taxon>
        <taxon>Ascomycota</taxon>
        <taxon>Pezizomycotina</taxon>
        <taxon>Eurotiomycetes</taxon>
        <taxon>Eurotiomycetidae</taxon>
        <taxon>Eurotiales</taxon>
        <taxon>Aspergillaceae</taxon>
        <taxon>Aspergillus</taxon>
        <taxon>Aspergillus subgen. Nidulantes</taxon>
    </lineage>
</organism>
<dbReference type="InterPro" id="IPR001752">
    <property type="entry name" value="Kinesin_motor_dom"/>
</dbReference>
<dbReference type="PRINTS" id="PR00380">
    <property type="entry name" value="KINESINHEAVY"/>
</dbReference>
<evidence type="ECO:0000256" key="3">
    <source>
        <dbReference type="ARBA" id="ARBA00022840"/>
    </source>
</evidence>
<keyword evidence="4" id="KW-0175">Coiled coil</keyword>
<dbReference type="InterPro" id="IPR019821">
    <property type="entry name" value="Kinesin_motor_CS"/>
</dbReference>
<evidence type="ECO:0000256" key="5">
    <source>
        <dbReference type="ARBA" id="ARBA00023175"/>
    </source>
</evidence>
<evidence type="ECO:0000256" key="8">
    <source>
        <dbReference type="SAM" id="MobiDB-lite"/>
    </source>
</evidence>
<dbReference type="InterPro" id="IPR036961">
    <property type="entry name" value="Kinesin_motor_dom_sf"/>
</dbReference>
<dbReference type="SUPFAM" id="SSF52540">
    <property type="entry name" value="P-loop containing nucleoside triphosphate hydrolases"/>
    <property type="match status" value="1"/>
</dbReference>
<reference evidence="10 11" key="1">
    <citation type="submission" date="2024-07" db="EMBL/GenBank/DDBJ databases">
        <title>Section-level genome sequencing and comparative genomics of Aspergillus sections Usti and Cavernicolus.</title>
        <authorList>
            <consortium name="Lawrence Berkeley National Laboratory"/>
            <person name="Nybo J.L."/>
            <person name="Vesth T.C."/>
            <person name="Theobald S."/>
            <person name="Frisvad J.C."/>
            <person name="Larsen T.O."/>
            <person name="Kjaerboelling I."/>
            <person name="Rothschild-Mancinelli K."/>
            <person name="Lyhne E.K."/>
            <person name="Kogle M.E."/>
            <person name="Barry K."/>
            <person name="Clum A."/>
            <person name="Na H."/>
            <person name="Ledsgaard L."/>
            <person name="Lin J."/>
            <person name="Lipzen A."/>
            <person name="Kuo A."/>
            <person name="Riley R."/>
            <person name="Mondo S."/>
            <person name="Labutti K."/>
            <person name="Haridas S."/>
            <person name="Pangalinan J."/>
            <person name="Salamov A.A."/>
            <person name="Simmons B.A."/>
            <person name="Magnuson J.K."/>
            <person name="Chen J."/>
            <person name="Drula E."/>
            <person name="Henrissat B."/>
            <person name="Wiebenga A."/>
            <person name="Lubbers R.J."/>
            <person name="Gomes A.C."/>
            <person name="Macurrencykelacurrency M.R."/>
            <person name="Stajich J."/>
            <person name="Grigoriev I.V."/>
            <person name="Mortensen U.H."/>
            <person name="De Vries R.P."/>
            <person name="Baker S.E."/>
            <person name="Andersen M.R."/>
        </authorList>
    </citation>
    <scope>NUCLEOTIDE SEQUENCE [LARGE SCALE GENOMIC DNA]</scope>
    <source>
        <strain evidence="10 11">CBS 449.75</strain>
    </source>
</reference>
<keyword evidence="2 6" id="KW-0547">Nucleotide-binding</keyword>
<evidence type="ECO:0000313" key="11">
    <source>
        <dbReference type="Proteomes" id="UP001610432"/>
    </source>
</evidence>
<keyword evidence="10" id="KW-0378">Hydrolase</keyword>
<evidence type="ECO:0000256" key="1">
    <source>
        <dbReference type="ARBA" id="ARBA00022701"/>
    </source>
</evidence>
<accession>A0ABR4LU02</accession>
<evidence type="ECO:0000256" key="2">
    <source>
        <dbReference type="ARBA" id="ARBA00022741"/>
    </source>
</evidence>
<dbReference type="EMBL" id="JBFXLQ010000016">
    <property type="protein sequence ID" value="KAL2868012.1"/>
    <property type="molecule type" value="Genomic_DNA"/>
</dbReference>
<feature type="binding site" evidence="6">
    <location>
        <begin position="135"/>
        <end position="142"/>
    </location>
    <ligand>
        <name>ATP</name>
        <dbReference type="ChEBI" id="CHEBI:30616"/>
    </ligand>
</feature>
<evidence type="ECO:0000256" key="7">
    <source>
        <dbReference type="RuleBase" id="RU000394"/>
    </source>
</evidence>
<feature type="region of interest" description="Disordered" evidence="8">
    <location>
        <begin position="944"/>
        <end position="965"/>
    </location>
</feature>
<evidence type="ECO:0000256" key="4">
    <source>
        <dbReference type="ARBA" id="ARBA00023054"/>
    </source>
</evidence>
<comment type="similarity">
    <text evidence="6 7">Belongs to the TRAFAC class myosin-kinesin ATPase superfamily. Kinesin family.</text>
</comment>
<feature type="compositionally biased region" description="Polar residues" evidence="8">
    <location>
        <begin position="851"/>
        <end position="860"/>
    </location>
</feature>
<dbReference type="InterPro" id="IPR027417">
    <property type="entry name" value="P-loop_NTPase"/>
</dbReference>
<evidence type="ECO:0000256" key="6">
    <source>
        <dbReference type="PROSITE-ProRule" id="PRU00283"/>
    </source>
</evidence>